<dbReference type="STRING" id="1801752.A3J61_00765"/>
<dbReference type="EMBL" id="MFUC01000019">
    <property type="protein sequence ID" value="OGI71847.1"/>
    <property type="molecule type" value="Genomic_DNA"/>
</dbReference>
<keyword evidence="1" id="KW-0812">Transmembrane</keyword>
<proteinExistence type="predicted"/>
<accession>A0A1F6VQ67</accession>
<dbReference type="Proteomes" id="UP000179686">
    <property type="component" value="Unassembled WGS sequence"/>
</dbReference>
<comment type="caution">
    <text evidence="2">The sequence shown here is derived from an EMBL/GenBank/DDBJ whole genome shotgun (WGS) entry which is preliminary data.</text>
</comment>
<dbReference type="SUPFAM" id="SSF82171">
    <property type="entry name" value="DPP6 N-terminal domain-like"/>
    <property type="match status" value="1"/>
</dbReference>
<name>A0A1F6VQ67_9BACT</name>
<evidence type="ECO:0000313" key="3">
    <source>
        <dbReference type="Proteomes" id="UP000179686"/>
    </source>
</evidence>
<keyword evidence="1" id="KW-0472">Membrane</keyword>
<keyword evidence="1" id="KW-1133">Transmembrane helix</keyword>
<reference evidence="2 3" key="1">
    <citation type="journal article" date="2016" name="Nat. Commun.">
        <title>Thousands of microbial genomes shed light on interconnected biogeochemical processes in an aquifer system.</title>
        <authorList>
            <person name="Anantharaman K."/>
            <person name="Brown C.T."/>
            <person name="Hug L.A."/>
            <person name="Sharon I."/>
            <person name="Castelle C.J."/>
            <person name="Probst A.J."/>
            <person name="Thomas B.C."/>
            <person name="Singh A."/>
            <person name="Wilkins M.J."/>
            <person name="Karaoz U."/>
            <person name="Brodie E.L."/>
            <person name="Williams K.H."/>
            <person name="Hubbard S.S."/>
            <person name="Banfield J.F."/>
        </authorList>
    </citation>
    <scope>NUCLEOTIDE SEQUENCE [LARGE SCALE GENOMIC DNA]</scope>
</reference>
<protein>
    <submittedName>
        <fullName evidence="2">Uncharacterized protein</fullName>
    </submittedName>
</protein>
<feature type="transmembrane region" description="Helical" evidence="1">
    <location>
        <begin position="7"/>
        <end position="29"/>
    </location>
</feature>
<gene>
    <name evidence="2" type="ORF">A3J61_00765</name>
</gene>
<dbReference type="AlphaFoldDB" id="A0A1F6VQ67"/>
<evidence type="ECO:0000313" key="2">
    <source>
        <dbReference type="EMBL" id="OGI71847.1"/>
    </source>
</evidence>
<organism evidence="2 3">
    <name type="scientific">Candidatus Nomurabacteria bacterium RIFCSPHIGHO2_02_FULL_38_15</name>
    <dbReference type="NCBI Taxonomy" id="1801752"/>
    <lineage>
        <taxon>Bacteria</taxon>
        <taxon>Candidatus Nomuraibacteriota</taxon>
    </lineage>
</organism>
<evidence type="ECO:0000256" key="1">
    <source>
        <dbReference type="SAM" id="Phobius"/>
    </source>
</evidence>
<sequence>MSKTQKIILIIGTSLVGLSLVLLLVNTVLKNRNTKDMAIIDETNLFSLFERPITPNPKTIPEIIADEIVSDAGQEVENNNAVIKNYVLVAERPVFNFIPIEKTVDQISFSQDKKTPDTKIKKYGTRYVKYDGVIYEKYDGDVEQKVSNTFTARLGEVFLHSNSVVYRYSREDMQTIETYLGTVSTKEGGVGDVVGDYLPKNIRSFAINSNNAKFTGLLADESRQSAQIIIGTLGKSDRKTLLKTSFTDWLLDWLDDSNLVLTSRASGKVIGSAYIVNINNLAKTKIISDYGLTTKALPFGAGLIVSTVGDNKYETQIYQNKKLGYLPLKTVADKCTASAKNIIVCAVPNSPNGVLPDDWYRGEVNYRDTLISYNTETGLQKVLLNGDGFDIDIIKPSNDGSVIYFRNKLNGFLYKIKP</sequence>